<feature type="region of interest" description="Disordered" evidence="1">
    <location>
        <begin position="269"/>
        <end position="312"/>
    </location>
</feature>
<dbReference type="SMART" id="SM00212">
    <property type="entry name" value="UBCc"/>
    <property type="match status" value="1"/>
</dbReference>
<keyword evidence="4" id="KW-1185">Reference proteome</keyword>
<feature type="region of interest" description="Disordered" evidence="1">
    <location>
        <begin position="232"/>
        <end position="257"/>
    </location>
</feature>
<dbReference type="AlphaFoldDB" id="C5L4N5"/>
<accession>C5L4N5</accession>
<sequence length="605" mass="66666">MSHENVQPQVIAELMRQLHRQQPANFLNSCGPPETSATAQEHGILDGVLPSWLKDRRVTLPNALDPTEIHAVVRGSQVSPYSRGFFSLKLLIEAEFPRLPPRVVFSTRVFHPNIDEATGDVCKLALGRMWSGENWSLQQFLEDIVDLMERPILDKPLNMTAARLFSADRDGYDRRARLCTVLHALPRSLTPVKRRLQFDDDAYSRDVNDEGLVSMAAIAGMGLSIDSIEATEEDAFSDSNSPSTPCAMSVDGDSERNDYVPCQRVPLEIDVDDDSSSDDSECEQPVASDGMVTPQKSYPRYSPSSELRSAQRLASTPKGGLFGRAGTVLDGSEFSERADELGELFIVVSGKEGMWSTIFCPDTIVSKISSVTRLWPSTLVWKGVHPETRIACARTYLLPSHDTSDDDIEEIESMTMEAIRLVRDVAGAIGNGEGSAAGVKVDWIDAFGSTSERRPEGAEITCAFISAVVTSKDITVVYGDTYMFRDGGEDVIAVTTDRMSQLTPLSWSCSRSQIREKCAVEDDAARFLSEHRGVRMGRLLLNMAGKTMNNKETSSDESRATKSLGELEFAPPDVTSRSRIGLWKCHASKRSLLARVGITYGKMNM</sequence>
<feature type="region of interest" description="Disordered" evidence="1">
    <location>
        <begin position="547"/>
        <end position="566"/>
    </location>
</feature>
<dbReference type="Pfam" id="PF00179">
    <property type="entry name" value="UQ_con"/>
    <property type="match status" value="1"/>
</dbReference>
<dbReference type="Gene3D" id="3.10.110.10">
    <property type="entry name" value="Ubiquitin Conjugating Enzyme"/>
    <property type="match status" value="1"/>
</dbReference>
<evidence type="ECO:0000259" key="2">
    <source>
        <dbReference type="PROSITE" id="PS50127"/>
    </source>
</evidence>
<dbReference type="InterPro" id="IPR016135">
    <property type="entry name" value="UBQ-conjugating_enzyme/RWD"/>
</dbReference>
<dbReference type="InParanoid" id="C5L4N5"/>
<feature type="compositionally biased region" description="Acidic residues" evidence="1">
    <location>
        <begin position="269"/>
        <end position="282"/>
    </location>
</feature>
<gene>
    <name evidence="3" type="ORF">Pmar_PMAR010644</name>
</gene>
<dbReference type="PANTHER" id="PTHR24068">
    <property type="entry name" value="UBIQUITIN-CONJUGATING ENZYME E2"/>
    <property type="match status" value="1"/>
</dbReference>
<feature type="compositionally biased region" description="Polar residues" evidence="1">
    <location>
        <begin position="302"/>
        <end position="312"/>
    </location>
</feature>
<dbReference type="InterPro" id="IPR000608">
    <property type="entry name" value="UBC"/>
</dbReference>
<reference evidence="3 4" key="1">
    <citation type="submission" date="2008-07" db="EMBL/GenBank/DDBJ databases">
        <authorList>
            <person name="El-Sayed N."/>
            <person name="Caler E."/>
            <person name="Inman J."/>
            <person name="Amedeo P."/>
            <person name="Hass B."/>
            <person name="Wortman J."/>
        </authorList>
    </citation>
    <scope>NUCLEOTIDE SEQUENCE [LARGE SCALE GENOMIC DNA]</scope>
    <source>
        <strain evidence="4">ATCC 50983 / TXsc</strain>
    </source>
</reference>
<evidence type="ECO:0000256" key="1">
    <source>
        <dbReference type="SAM" id="MobiDB-lite"/>
    </source>
</evidence>
<name>C5L4N5_PERM5</name>
<feature type="domain" description="UBC core" evidence="2">
    <location>
        <begin position="33"/>
        <end position="185"/>
    </location>
</feature>
<dbReference type="EMBL" id="GG679111">
    <property type="protein sequence ID" value="EER08303.1"/>
    <property type="molecule type" value="Genomic_DNA"/>
</dbReference>
<evidence type="ECO:0000313" key="3">
    <source>
        <dbReference type="EMBL" id="EER08303.1"/>
    </source>
</evidence>
<dbReference type="PROSITE" id="PS50127">
    <property type="entry name" value="UBC_2"/>
    <property type="match status" value="1"/>
</dbReference>
<feature type="compositionally biased region" description="Polar residues" evidence="1">
    <location>
        <begin position="237"/>
        <end position="246"/>
    </location>
</feature>
<dbReference type="RefSeq" id="XP_002776487.1">
    <property type="nucleotide sequence ID" value="XM_002776441.1"/>
</dbReference>
<dbReference type="OrthoDB" id="10069349at2759"/>
<dbReference type="SUPFAM" id="SSF54495">
    <property type="entry name" value="UBC-like"/>
    <property type="match status" value="1"/>
</dbReference>
<organism evidence="4">
    <name type="scientific">Perkinsus marinus (strain ATCC 50983 / TXsc)</name>
    <dbReference type="NCBI Taxonomy" id="423536"/>
    <lineage>
        <taxon>Eukaryota</taxon>
        <taxon>Sar</taxon>
        <taxon>Alveolata</taxon>
        <taxon>Perkinsozoa</taxon>
        <taxon>Perkinsea</taxon>
        <taxon>Perkinsida</taxon>
        <taxon>Perkinsidae</taxon>
        <taxon>Perkinsus</taxon>
    </lineage>
</organism>
<protein>
    <submittedName>
        <fullName evidence="3">Ubiquitin-conjugating enzyme e2, putative</fullName>
    </submittedName>
</protein>
<dbReference type="GeneID" id="9064521"/>
<evidence type="ECO:0000313" key="4">
    <source>
        <dbReference type="Proteomes" id="UP000007800"/>
    </source>
</evidence>
<dbReference type="Proteomes" id="UP000007800">
    <property type="component" value="Unassembled WGS sequence"/>
</dbReference>
<proteinExistence type="predicted"/>